<evidence type="ECO:0000313" key="3">
    <source>
        <dbReference type="Proteomes" id="UP000642920"/>
    </source>
</evidence>
<dbReference type="Proteomes" id="UP000642920">
    <property type="component" value="Unassembled WGS sequence"/>
</dbReference>
<dbReference type="PROSITE" id="PS50943">
    <property type="entry name" value="HTH_CROC1"/>
    <property type="match status" value="1"/>
</dbReference>
<proteinExistence type="predicted"/>
<evidence type="ECO:0000313" key="2">
    <source>
        <dbReference type="EMBL" id="MBL0765844.1"/>
    </source>
</evidence>
<accession>A0A937DKB9</accession>
<dbReference type="AlphaFoldDB" id="A0A937DKB9"/>
<keyword evidence="3" id="KW-1185">Reference proteome</keyword>
<dbReference type="InterPro" id="IPR010982">
    <property type="entry name" value="Lambda_DNA-bd_dom_sf"/>
</dbReference>
<name>A0A937DKB9_9BACT</name>
<protein>
    <submittedName>
        <fullName evidence="2">Helix-turn-helix transcriptional regulator</fullName>
    </submittedName>
</protein>
<dbReference type="EMBL" id="JAERQG010000002">
    <property type="protein sequence ID" value="MBL0765844.1"/>
    <property type="molecule type" value="Genomic_DNA"/>
</dbReference>
<dbReference type="RefSeq" id="WP_201921221.1">
    <property type="nucleotide sequence ID" value="NZ_JAERQG010000002.1"/>
</dbReference>
<gene>
    <name evidence="2" type="ORF">JKP34_11320</name>
</gene>
<dbReference type="Pfam" id="PF01381">
    <property type="entry name" value="HTH_3"/>
    <property type="match status" value="1"/>
</dbReference>
<organism evidence="2 3">
    <name type="scientific">Marivirga atlantica</name>
    <dbReference type="NCBI Taxonomy" id="1548457"/>
    <lineage>
        <taxon>Bacteria</taxon>
        <taxon>Pseudomonadati</taxon>
        <taxon>Bacteroidota</taxon>
        <taxon>Cytophagia</taxon>
        <taxon>Cytophagales</taxon>
        <taxon>Marivirgaceae</taxon>
        <taxon>Marivirga</taxon>
    </lineage>
</organism>
<dbReference type="SUPFAM" id="SSF47413">
    <property type="entry name" value="lambda repressor-like DNA-binding domains"/>
    <property type="match status" value="1"/>
</dbReference>
<dbReference type="InterPro" id="IPR001387">
    <property type="entry name" value="Cro/C1-type_HTH"/>
</dbReference>
<comment type="caution">
    <text evidence="2">The sequence shown here is derived from an EMBL/GenBank/DDBJ whole genome shotgun (WGS) entry which is preliminary data.</text>
</comment>
<dbReference type="Gene3D" id="1.10.260.40">
    <property type="entry name" value="lambda repressor-like DNA-binding domains"/>
    <property type="match status" value="1"/>
</dbReference>
<feature type="domain" description="HTH cro/C1-type" evidence="1">
    <location>
        <begin position="15"/>
        <end position="65"/>
    </location>
</feature>
<dbReference type="GO" id="GO:0003677">
    <property type="term" value="F:DNA binding"/>
    <property type="evidence" value="ECO:0007669"/>
    <property type="project" value="InterPro"/>
</dbReference>
<sequence>MKAKETSARVFQFVRQYRKISQKQLAIKLNVNQSTISKIEKGLHFPSAMVLKRLEQYTNKSMSDLMTLSR</sequence>
<reference evidence="2" key="1">
    <citation type="submission" date="2021-01" db="EMBL/GenBank/DDBJ databases">
        <title>Marivirga sp. nov., isolated from intertidal surface sediments.</title>
        <authorList>
            <person name="Zhang M."/>
        </authorList>
    </citation>
    <scope>NUCLEOTIDE SEQUENCE</scope>
    <source>
        <strain evidence="2">SM1354</strain>
    </source>
</reference>
<dbReference type="SMART" id="SM00530">
    <property type="entry name" value="HTH_XRE"/>
    <property type="match status" value="1"/>
</dbReference>
<dbReference type="CDD" id="cd00093">
    <property type="entry name" value="HTH_XRE"/>
    <property type="match status" value="1"/>
</dbReference>
<evidence type="ECO:0000259" key="1">
    <source>
        <dbReference type="PROSITE" id="PS50943"/>
    </source>
</evidence>